<dbReference type="EMBL" id="VVXK01000020">
    <property type="protein sequence ID" value="KAA2367225.1"/>
    <property type="molecule type" value="Genomic_DNA"/>
</dbReference>
<dbReference type="PROSITE" id="PS51257">
    <property type="entry name" value="PROKAR_LIPOPROTEIN"/>
    <property type="match status" value="1"/>
</dbReference>
<evidence type="ECO:0000259" key="1">
    <source>
        <dbReference type="Pfam" id="PF14322"/>
    </source>
</evidence>
<name>A0A5B3G110_9BACT</name>
<feature type="domain" description="SusD-like N-terminal" evidence="1">
    <location>
        <begin position="92"/>
        <end position="235"/>
    </location>
</feature>
<accession>A0A5B3G110</accession>
<dbReference type="InterPro" id="IPR033985">
    <property type="entry name" value="SusD-like_N"/>
</dbReference>
<dbReference type="Pfam" id="PF14322">
    <property type="entry name" value="SusD-like_3"/>
    <property type="match status" value="1"/>
</dbReference>
<evidence type="ECO:0000313" key="3">
    <source>
        <dbReference type="Proteomes" id="UP000323567"/>
    </source>
</evidence>
<organism evidence="2 3">
    <name type="scientific">Alistipes shahii</name>
    <dbReference type="NCBI Taxonomy" id="328814"/>
    <lineage>
        <taxon>Bacteria</taxon>
        <taxon>Pseudomonadati</taxon>
        <taxon>Bacteroidota</taxon>
        <taxon>Bacteroidia</taxon>
        <taxon>Bacteroidales</taxon>
        <taxon>Rikenellaceae</taxon>
        <taxon>Alistipes</taxon>
    </lineage>
</organism>
<protein>
    <submittedName>
        <fullName evidence="2">RagB/SusD family nutrient uptake outer membrane protein</fullName>
    </submittedName>
</protein>
<sequence length="526" mass="59476">MKKILIFLMSAAVAVSCSDDIFDVDPSGKVSSETRDEVAKEDPDKVLQGIEASIYTHYATYYKNDLQWLTGFKGFELAFGMAGQDMTLLLQHSMNLYMYINDCWQEEYTPTFNVWNMFYIPIATANEILATATLDASAESETMKASRARALTSRAFGYYHLINVYQYPYSAANKDLPGVPLATEETLGQNLPRATMEQVYKRITDDLDEALRIFEEIGYDDTGSRTDFDASVAAILRARVALVMEDWGKAVSLADDILAKYTLVSKENYNSGFNRIENVPSLIFGFKMTADNCQTWATWCSQMDPYMSGYAGMWAERPIHSYLYARLNPTDVRRGWWLNKTDNPDPDAATSGYACLLPSNLPNTLASGVKARSEYVSVKFRSYNGDWNNTDLIYMRAEEAVFIKAEAEAHSNIAAAKKTLKDYVTTYRDPGYDITAASLDDVVEEIILQKRIEMWMEGALEWLDRRRLNMPIDRRDDAAMTAAGVANNHIYKAMWEQNESGMRFQLPRSVVIANPEIGEANQNKTN</sequence>
<dbReference type="Gene3D" id="1.25.40.390">
    <property type="match status" value="1"/>
</dbReference>
<dbReference type="SUPFAM" id="SSF48452">
    <property type="entry name" value="TPR-like"/>
    <property type="match status" value="1"/>
</dbReference>
<proteinExistence type="predicted"/>
<dbReference type="Proteomes" id="UP000323567">
    <property type="component" value="Unassembled WGS sequence"/>
</dbReference>
<dbReference type="AlphaFoldDB" id="A0A5B3G110"/>
<evidence type="ECO:0000313" key="2">
    <source>
        <dbReference type="EMBL" id="KAA2367225.1"/>
    </source>
</evidence>
<gene>
    <name evidence="2" type="ORF">F2Y13_12100</name>
</gene>
<comment type="caution">
    <text evidence="2">The sequence shown here is derived from an EMBL/GenBank/DDBJ whole genome shotgun (WGS) entry which is preliminary data.</text>
</comment>
<dbReference type="InterPro" id="IPR011990">
    <property type="entry name" value="TPR-like_helical_dom_sf"/>
</dbReference>
<reference evidence="2 3" key="1">
    <citation type="journal article" date="2019" name="Nat. Med.">
        <title>A library of human gut bacterial isolates paired with longitudinal multiomics data enables mechanistic microbiome research.</title>
        <authorList>
            <person name="Poyet M."/>
            <person name="Groussin M."/>
            <person name="Gibbons S.M."/>
            <person name="Avila-Pacheco J."/>
            <person name="Jiang X."/>
            <person name="Kearney S.M."/>
            <person name="Perrotta A.R."/>
            <person name="Berdy B."/>
            <person name="Zhao S."/>
            <person name="Lieberman T.D."/>
            <person name="Swanson P.K."/>
            <person name="Smith M."/>
            <person name="Roesemann S."/>
            <person name="Alexander J.E."/>
            <person name="Rich S.A."/>
            <person name="Livny J."/>
            <person name="Vlamakis H."/>
            <person name="Clish C."/>
            <person name="Bullock K."/>
            <person name="Deik A."/>
            <person name="Scott J."/>
            <person name="Pierce K.A."/>
            <person name="Xavier R.J."/>
            <person name="Alm E.J."/>
        </authorList>
    </citation>
    <scope>NUCLEOTIDE SEQUENCE [LARGE SCALE GENOMIC DNA]</scope>
    <source>
        <strain evidence="2 3">BIOML-A2</strain>
    </source>
</reference>